<dbReference type="Proteomes" id="UP000069850">
    <property type="component" value="Chromosome 1"/>
</dbReference>
<evidence type="ECO:0000313" key="3">
    <source>
        <dbReference type="EMBL" id="CVK32766.1"/>
    </source>
</evidence>
<reference evidence="3 4" key="1">
    <citation type="submission" date="2016-01" db="EMBL/GenBank/DDBJ databases">
        <authorList>
            <person name="Manzoor S."/>
        </authorList>
    </citation>
    <scope>NUCLEOTIDE SEQUENCE [LARGE SCALE GENOMIC DNA]</scope>
    <source>
        <strain evidence="3">Methanoculleus sp MAB1</strain>
    </source>
</reference>
<dbReference type="EMBL" id="LT158599">
    <property type="protein sequence ID" value="CVK32766.1"/>
    <property type="molecule type" value="Genomic_DNA"/>
</dbReference>
<dbReference type="InterPro" id="IPR054162">
    <property type="entry name" value="DUF6293_C"/>
</dbReference>
<evidence type="ECO:0000313" key="4">
    <source>
        <dbReference type="Proteomes" id="UP000069850"/>
    </source>
</evidence>
<dbReference type="Pfam" id="PF19810">
    <property type="entry name" value="HFX_2341_N"/>
    <property type="match status" value="1"/>
</dbReference>
<evidence type="ECO:0000259" key="1">
    <source>
        <dbReference type="Pfam" id="PF19810"/>
    </source>
</evidence>
<sequence length="292" mass="32864">MTIVNIVKTSDPIRPARADGLNERVHLIPLGHEIDRAVKPFNTYRAERAYVIVVPDNADLDEQMLEKQRHYTKRVCEGLLAAGVRPEVAYCNMFDILDVLRVVSSLIVREKRQGNDVLINMSACGRMTSVAVTMAAMVHGVRAYYVHADRYATGDDAALEADHGLSIVETGQVEPLYNFSIMMPDAECQLLLCELYRRGEGMTSEDLFGFFHKQGFEGYDELPPEKRNKSGEYSSGSKNRELLNRTNRKYLYKLEAAGYITRIWSGRRFSVHITDAGRYIACVSGLLEGDAT</sequence>
<feature type="domain" description="HFX-2341-like N-terminal" evidence="1">
    <location>
        <begin position="24"/>
        <end position="151"/>
    </location>
</feature>
<protein>
    <submittedName>
        <fullName evidence="3">Uncharacterized protein</fullName>
    </submittedName>
</protein>
<feature type="domain" description="DUF6293" evidence="2">
    <location>
        <begin position="176"/>
        <end position="284"/>
    </location>
</feature>
<organism evidence="3 4">
    <name type="scientific">Methanoculleus bourgensis</name>
    <dbReference type="NCBI Taxonomy" id="83986"/>
    <lineage>
        <taxon>Archaea</taxon>
        <taxon>Methanobacteriati</taxon>
        <taxon>Methanobacteriota</taxon>
        <taxon>Stenosarchaea group</taxon>
        <taxon>Methanomicrobia</taxon>
        <taxon>Methanomicrobiales</taxon>
        <taxon>Methanomicrobiaceae</taxon>
        <taxon>Methanoculleus</taxon>
    </lineage>
</organism>
<dbReference type="KEGG" id="mema:MMAB1_1553"/>
<gene>
    <name evidence="3" type="ORF">MMAB1_1553</name>
</gene>
<dbReference type="Pfam" id="PF22665">
    <property type="entry name" value="WHD_DUF6293"/>
    <property type="match status" value="1"/>
</dbReference>
<accession>A0A0X3BKS2</accession>
<dbReference type="AlphaFoldDB" id="A0A0X3BKS2"/>
<proteinExistence type="predicted"/>
<dbReference type="InterPro" id="IPR046260">
    <property type="entry name" value="HFX_2341-like_N"/>
</dbReference>
<evidence type="ECO:0000259" key="2">
    <source>
        <dbReference type="Pfam" id="PF22665"/>
    </source>
</evidence>
<name>A0A0X3BKS2_9EURY</name>